<comment type="caution">
    <text evidence="2">The sequence shown here is derived from an EMBL/GenBank/DDBJ whole genome shotgun (WGS) entry which is preliminary data.</text>
</comment>
<proteinExistence type="predicted"/>
<protein>
    <recommendedName>
        <fullName evidence="3">Retrovirus-related Pol polyprotein from transposon TNT 1-94</fullName>
    </recommendedName>
</protein>
<evidence type="ECO:0000313" key="2">
    <source>
        <dbReference type="EMBL" id="GEU91980.1"/>
    </source>
</evidence>
<reference evidence="2" key="1">
    <citation type="journal article" date="2019" name="Sci. Rep.">
        <title>Draft genome of Tanacetum cinerariifolium, the natural source of mosquito coil.</title>
        <authorList>
            <person name="Yamashiro T."/>
            <person name="Shiraishi A."/>
            <person name="Satake H."/>
            <person name="Nakayama K."/>
        </authorList>
    </citation>
    <scope>NUCLEOTIDE SEQUENCE</scope>
</reference>
<evidence type="ECO:0008006" key="3">
    <source>
        <dbReference type="Google" id="ProtNLM"/>
    </source>
</evidence>
<feature type="region of interest" description="Disordered" evidence="1">
    <location>
        <begin position="506"/>
        <end position="525"/>
    </location>
</feature>
<dbReference type="AlphaFoldDB" id="A0A6L2P0K9"/>
<accession>A0A6L2P0K9</accession>
<feature type="compositionally biased region" description="Polar residues" evidence="1">
    <location>
        <begin position="30"/>
        <end position="46"/>
    </location>
</feature>
<organism evidence="2">
    <name type="scientific">Tanacetum cinerariifolium</name>
    <name type="common">Dalmatian daisy</name>
    <name type="synonym">Chrysanthemum cinerariifolium</name>
    <dbReference type="NCBI Taxonomy" id="118510"/>
    <lineage>
        <taxon>Eukaryota</taxon>
        <taxon>Viridiplantae</taxon>
        <taxon>Streptophyta</taxon>
        <taxon>Embryophyta</taxon>
        <taxon>Tracheophyta</taxon>
        <taxon>Spermatophyta</taxon>
        <taxon>Magnoliopsida</taxon>
        <taxon>eudicotyledons</taxon>
        <taxon>Gunneridae</taxon>
        <taxon>Pentapetalae</taxon>
        <taxon>asterids</taxon>
        <taxon>campanulids</taxon>
        <taxon>Asterales</taxon>
        <taxon>Asteraceae</taxon>
        <taxon>Asteroideae</taxon>
        <taxon>Anthemideae</taxon>
        <taxon>Anthemidinae</taxon>
        <taxon>Tanacetum</taxon>
    </lineage>
</organism>
<gene>
    <name evidence="2" type="ORF">Tci_063958</name>
</gene>
<name>A0A6L2P0K9_TANCI</name>
<feature type="region of interest" description="Disordered" evidence="1">
    <location>
        <begin position="1"/>
        <end position="50"/>
    </location>
</feature>
<feature type="compositionally biased region" description="Basic and acidic residues" evidence="1">
    <location>
        <begin position="404"/>
        <end position="415"/>
    </location>
</feature>
<feature type="region of interest" description="Disordered" evidence="1">
    <location>
        <begin position="399"/>
        <end position="460"/>
    </location>
</feature>
<sequence>MFDEFFNPPPSVDSPVPIAAAPRPVDLTGSPVSTSINQDAPSSTNVIEDPSRSVSTRKKLKTDVMWCYFDAFLTLIELKNFKEEMLESSWTEAIDHVDTPMVDKIKLDEDLQGKPVDPTHYRGMIGSLMYLTSNIPDLVFEVCMCTQYQAKPIEKNLHAVKRIFRYLKGTIDMGLKMKQDKAKQIARDEKLVPTNDRVKIAKNNLRIDPSMTQTNETFQVALDILKNVPFYNAFLISAKVLEIYMQQFWFTIKKVKRTCYYKFEIDQKKCQIDVDTFRKILNLTPNVENQDSIQPPSFDDLLNLGYTGKLPSISEIHVDHMHQPWRTFRAIINKCLSGSLYHTVVDDGLLDRLNFVSKGNKYQVYGKPILDSLITDDIKKYKAYKTLFKYSTSLIPPKMSRGRAVKEDLPKEPTKSKQKPSKQKQVLQVESSDSVGEPAKVTQATKEPATLKKATASSKKKITKRKLVLIDETDMTKEELENKPLSRKKRVPKDVVIQEHLNAPVKKTYESSGKHKGIKMLSDAA</sequence>
<dbReference type="PANTHER" id="PTHR11439">
    <property type="entry name" value="GAG-POL-RELATED RETROTRANSPOSON"/>
    <property type="match status" value="1"/>
</dbReference>
<evidence type="ECO:0000256" key="1">
    <source>
        <dbReference type="SAM" id="MobiDB-lite"/>
    </source>
</evidence>
<dbReference type="PANTHER" id="PTHR11439:SF463">
    <property type="entry name" value="REVERSE TRANSCRIPTASE TY1_COPIA-TYPE DOMAIN-CONTAINING PROTEIN"/>
    <property type="match status" value="1"/>
</dbReference>
<dbReference type="EMBL" id="BKCJ010010527">
    <property type="protein sequence ID" value="GEU91980.1"/>
    <property type="molecule type" value="Genomic_DNA"/>
</dbReference>